<dbReference type="eggNOG" id="COG1546">
    <property type="taxonomic scope" value="Bacteria"/>
</dbReference>
<dbReference type="InterPro" id="IPR008136">
    <property type="entry name" value="CinA_C"/>
</dbReference>
<name>A0A062VLE6_9PROT</name>
<feature type="domain" description="CinA C-terminal" evidence="1">
    <location>
        <begin position="9"/>
        <end position="160"/>
    </location>
</feature>
<dbReference type="EMBL" id="ARYM01000008">
    <property type="protein sequence ID" value="KCZ98934.1"/>
    <property type="molecule type" value="Genomic_DNA"/>
</dbReference>
<organism evidence="2 3">
    <name type="scientific">Hyphomonas polymorpha PS728</name>
    <dbReference type="NCBI Taxonomy" id="1280954"/>
    <lineage>
        <taxon>Bacteria</taxon>
        <taxon>Pseudomonadati</taxon>
        <taxon>Pseudomonadota</taxon>
        <taxon>Alphaproteobacteria</taxon>
        <taxon>Hyphomonadales</taxon>
        <taxon>Hyphomonadaceae</taxon>
        <taxon>Hyphomonas</taxon>
    </lineage>
</organism>
<comment type="caution">
    <text evidence="2">The sequence shown here is derived from an EMBL/GenBank/DDBJ whole genome shotgun (WGS) entry which is preliminary data.</text>
</comment>
<sequence>MFPDRLRNLAMLVLDDAERARLKIATAESCTGGLVAALLTEIPGSSTVVERGFVTYSNKAKEEMLGVPGDVLADFGAVSEPVARMMAEGALANSRANIAVSITGVAGPGGGTRMKPVGTVHLACARENRAVLHEMLQLGDIGRDAIRLAAVEAALNLIQAQTR</sequence>
<keyword evidence="3" id="KW-1185">Reference proteome</keyword>
<gene>
    <name evidence="2" type="ORF">HPO_08539</name>
</gene>
<accession>A0A062VLE6</accession>
<dbReference type="Proteomes" id="UP000027100">
    <property type="component" value="Unassembled WGS sequence"/>
</dbReference>
<evidence type="ECO:0000313" key="3">
    <source>
        <dbReference type="Proteomes" id="UP000027100"/>
    </source>
</evidence>
<evidence type="ECO:0000313" key="2">
    <source>
        <dbReference type="EMBL" id="KCZ98934.1"/>
    </source>
</evidence>
<reference evidence="2 3" key="1">
    <citation type="journal article" date="2014" name="Antonie Van Leeuwenhoek">
        <title>Hyphomonas beringensis sp. nov. and Hyphomonas chukchiensis sp. nov., isolated from surface seawater of the Bering Sea and Chukchi Sea.</title>
        <authorList>
            <person name="Li C."/>
            <person name="Lai Q."/>
            <person name="Li G."/>
            <person name="Dong C."/>
            <person name="Wang J."/>
            <person name="Liao Y."/>
            <person name="Shao Z."/>
        </authorList>
    </citation>
    <scope>NUCLEOTIDE SEQUENCE [LARGE SCALE GENOMIC DNA]</scope>
    <source>
        <strain evidence="2 3">PS728</strain>
    </source>
</reference>
<dbReference type="STRING" id="1280954.HPO_08539"/>
<protein>
    <submittedName>
        <fullName evidence="2">CinA domain-containing protein</fullName>
    </submittedName>
</protein>
<dbReference type="Gene3D" id="3.90.950.20">
    <property type="entry name" value="CinA-like"/>
    <property type="match status" value="1"/>
</dbReference>
<dbReference type="NCBIfam" id="TIGR00199">
    <property type="entry name" value="PncC_domain"/>
    <property type="match status" value="1"/>
</dbReference>
<dbReference type="Pfam" id="PF02464">
    <property type="entry name" value="CinA"/>
    <property type="match status" value="1"/>
</dbReference>
<dbReference type="AlphaFoldDB" id="A0A062VLE6"/>
<dbReference type="RefSeq" id="WP_035597015.1">
    <property type="nucleotide sequence ID" value="NZ_ARYM01000008.1"/>
</dbReference>
<dbReference type="InterPro" id="IPR036653">
    <property type="entry name" value="CinA-like_C"/>
</dbReference>
<dbReference type="SUPFAM" id="SSF142433">
    <property type="entry name" value="CinA-like"/>
    <property type="match status" value="1"/>
</dbReference>
<proteinExistence type="predicted"/>
<evidence type="ECO:0000259" key="1">
    <source>
        <dbReference type="Pfam" id="PF02464"/>
    </source>
</evidence>
<dbReference type="PATRIC" id="fig|1280954.3.peg.1732"/>